<dbReference type="InterPro" id="IPR000387">
    <property type="entry name" value="Tyr_Pase_dom"/>
</dbReference>
<dbReference type="AlphaFoldDB" id="A0A9P6LA74"/>
<dbReference type="GO" id="GO:0016314">
    <property type="term" value="F:phosphatidylinositol-3,4,5-trisphosphate 3-phosphatase activity"/>
    <property type="evidence" value="ECO:0007669"/>
    <property type="project" value="UniProtKB-EC"/>
</dbReference>
<dbReference type="Proteomes" id="UP000736335">
    <property type="component" value="Unassembled WGS sequence"/>
</dbReference>
<evidence type="ECO:0000313" key="6">
    <source>
        <dbReference type="EMBL" id="KAF9788692.1"/>
    </source>
</evidence>
<reference evidence="6" key="1">
    <citation type="journal article" date="2020" name="Nat. Commun.">
        <title>Large-scale genome sequencing of mycorrhizal fungi provides insights into the early evolution of symbiotic traits.</title>
        <authorList>
            <person name="Miyauchi S."/>
            <person name="Kiss E."/>
            <person name="Kuo A."/>
            <person name="Drula E."/>
            <person name="Kohler A."/>
            <person name="Sanchez-Garcia M."/>
            <person name="Morin E."/>
            <person name="Andreopoulos B."/>
            <person name="Barry K.W."/>
            <person name="Bonito G."/>
            <person name="Buee M."/>
            <person name="Carver A."/>
            <person name="Chen C."/>
            <person name="Cichocki N."/>
            <person name="Clum A."/>
            <person name="Culley D."/>
            <person name="Crous P.W."/>
            <person name="Fauchery L."/>
            <person name="Girlanda M."/>
            <person name="Hayes R.D."/>
            <person name="Keri Z."/>
            <person name="LaButti K."/>
            <person name="Lipzen A."/>
            <person name="Lombard V."/>
            <person name="Magnuson J."/>
            <person name="Maillard F."/>
            <person name="Murat C."/>
            <person name="Nolan M."/>
            <person name="Ohm R.A."/>
            <person name="Pangilinan J."/>
            <person name="Pereira M.F."/>
            <person name="Perotto S."/>
            <person name="Peter M."/>
            <person name="Pfister S."/>
            <person name="Riley R."/>
            <person name="Sitrit Y."/>
            <person name="Stielow J.B."/>
            <person name="Szollosi G."/>
            <person name="Zifcakova L."/>
            <person name="Stursova M."/>
            <person name="Spatafora J.W."/>
            <person name="Tedersoo L."/>
            <person name="Vaario L.M."/>
            <person name="Yamada A."/>
            <person name="Yan M."/>
            <person name="Wang P."/>
            <person name="Xu J."/>
            <person name="Bruns T."/>
            <person name="Baldrian P."/>
            <person name="Vilgalys R."/>
            <person name="Dunand C."/>
            <person name="Henrissat B."/>
            <person name="Grigoriev I.V."/>
            <person name="Hibbett D."/>
            <person name="Nagy L.G."/>
            <person name="Martin F.M."/>
        </authorList>
    </citation>
    <scope>NUCLEOTIDE SEQUENCE</scope>
    <source>
        <strain evidence="6">UH-Tt-Lm1</strain>
    </source>
</reference>
<dbReference type="GO" id="GO:0042995">
    <property type="term" value="C:cell projection"/>
    <property type="evidence" value="ECO:0007669"/>
    <property type="project" value="TreeGrafter"/>
</dbReference>
<dbReference type="GO" id="GO:0051896">
    <property type="term" value="P:regulation of phosphatidylinositol 3-kinase/protein kinase B signal transduction"/>
    <property type="evidence" value="ECO:0007669"/>
    <property type="project" value="TreeGrafter"/>
</dbReference>
<dbReference type="EC" id="3.1.3.67" evidence="1"/>
<dbReference type="GO" id="GO:0005829">
    <property type="term" value="C:cytosol"/>
    <property type="evidence" value="ECO:0007669"/>
    <property type="project" value="TreeGrafter"/>
</dbReference>
<dbReference type="GO" id="GO:0004725">
    <property type="term" value="F:protein tyrosine phosphatase activity"/>
    <property type="evidence" value="ECO:0007669"/>
    <property type="project" value="TreeGrafter"/>
</dbReference>
<organism evidence="6 7">
    <name type="scientific">Thelephora terrestris</name>
    <dbReference type="NCBI Taxonomy" id="56493"/>
    <lineage>
        <taxon>Eukaryota</taxon>
        <taxon>Fungi</taxon>
        <taxon>Dikarya</taxon>
        <taxon>Basidiomycota</taxon>
        <taxon>Agaricomycotina</taxon>
        <taxon>Agaricomycetes</taxon>
        <taxon>Thelephorales</taxon>
        <taxon>Thelephoraceae</taxon>
        <taxon>Thelephora</taxon>
    </lineage>
</organism>
<dbReference type="InterPro" id="IPR029023">
    <property type="entry name" value="Tensin_phosphatase"/>
</dbReference>
<comment type="caution">
    <text evidence="6">The sequence shown here is derived from an EMBL/GenBank/DDBJ whole genome shotgun (WGS) entry which is preliminary data.</text>
</comment>
<evidence type="ECO:0000256" key="3">
    <source>
        <dbReference type="SAM" id="MobiDB-lite"/>
    </source>
</evidence>
<evidence type="ECO:0000259" key="4">
    <source>
        <dbReference type="PROSITE" id="PS50056"/>
    </source>
</evidence>
<name>A0A9P6LA74_9AGAM</name>
<accession>A0A9P6LA74</accession>
<dbReference type="PANTHER" id="PTHR12305">
    <property type="entry name" value="PHOSPHATASE WITH HOMOLOGY TO TENSIN"/>
    <property type="match status" value="1"/>
</dbReference>
<dbReference type="InterPro" id="IPR016130">
    <property type="entry name" value="Tyr_Pase_AS"/>
</dbReference>
<dbReference type="Gene3D" id="3.90.190.10">
    <property type="entry name" value="Protein tyrosine phosphatase superfamily"/>
    <property type="match status" value="1"/>
</dbReference>
<proteinExistence type="predicted"/>
<dbReference type="GO" id="GO:0043491">
    <property type="term" value="P:phosphatidylinositol 3-kinase/protein kinase B signal transduction"/>
    <property type="evidence" value="ECO:0007669"/>
    <property type="project" value="TreeGrafter"/>
</dbReference>
<dbReference type="GO" id="GO:0005634">
    <property type="term" value="C:nucleus"/>
    <property type="evidence" value="ECO:0007669"/>
    <property type="project" value="TreeGrafter"/>
</dbReference>
<dbReference type="GO" id="GO:0048870">
    <property type="term" value="P:cell motility"/>
    <property type="evidence" value="ECO:0007669"/>
    <property type="project" value="TreeGrafter"/>
</dbReference>
<reference evidence="6" key="2">
    <citation type="submission" date="2020-11" db="EMBL/GenBank/DDBJ databases">
        <authorList>
            <consortium name="DOE Joint Genome Institute"/>
            <person name="Kuo A."/>
            <person name="Miyauchi S."/>
            <person name="Kiss E."/>
            <person name="Drula E."/>
            <person name="Kohler A."/>
            <person name="Sanchez-Garcia M."/>
            <person name="Andreopoulos B."/>
            <person name="Barry K.W."/>
            <person name="Bonito G."/>
            <person name="Buee M."/>
            <person name="Carver A."/>
            <person name="Chen C."/>
            <person name="Cichocki N."/>
            <person name="Clum A."/>
            <person name="Culley D."/>
            <person name="Crous P.W."/>
            <person name="Fauchery L."/>
            <person name="Girlanda M."/>
            <person name="Hayes R."/>
            <person name="Keri Z."/>
            <person name="Labutti K."/>
            <person name="Lipzen A."/>
            <person name="Lombard V."/>
            <person name="Magnuson J."/>
            <person name="Maillard F."/>
            <person name="Morin E."/>
            <person name="Murat C."/>
            <person name="Nolan M."/>
            <person name="Ohm R."/>
            <person name="Pangilinan J."/>
            <person name="Pereira M."/>
            <person name="Perotto S."/>
            <person name="Peter M."/>
            <person name="Riley R."/>
            <person name="Sitrit Y."/>
            <person name="Stielow B."/>
            <person name="Szollosi G."/>
            <person name="Zifcakova L."/>
            <person name="Stursova M."/>
            <person name="Spatafora J.W."/>
            <person name="Tedersoo L."/>
            <person name="Vaario L.-M."/>
            <person name="Yamada A."/>
            <person name="Yan M."/>
            <person name="Wang P."/>
            <person name="Xu J."/>
            <person name="Bruns T."/>
            <person name="Baldrian P."/>
            <person name="Vilgalys R."/>
            <person name="Henrissat B."/>
            <person name="Grigoriev I.V."/>
            <person name="Hibbett D."/>
            <person name="Nagy L.G."/>
            <person name="Martin F.M."/>
        </authorList>
    </citation>
    <scope>NUCLEOTIDE SEQUENCE</scope>
    <source>
        <strain evidence="6">UH-Tt-Lm1</strain>
    </source>
</reference>
<protein>
    <recommendedName>
        <fullName evidence="1">phosphatidylinositol-3,4,5-trisphosphate 3-phosphatase</fullName>
        <ecNumber evidence="1">3.1.3.67</ecNumber>
    </recommendedName>
</protein>
<evidence type="ECO:0000256" key="2">
    <source>
        <dbReference type="ARBA" id="ARBA00022801"/>
    </source>
</evidence>
<evidence type="ECO:0000313" key="7">
    <source>
        <dbReference type="Proteomes" id="UP000736335"/>
    </source>
</evidence>
<sequence length="562" mass="63056">MTDFVRRLVSGDKARFKDEKLDLELDLVYITDRVIVMGYPASGLEGLYRNKREDAKRFLDTRHGDNYWVFNFCPVAENSYPSSVFEGRVSRYPFPDHHVPPLAILPLATREMHSYLDGSRDRVVVLHCKAGKGRSGTMACSYLMSTDDVIPAAKKKETEEWTEVEVEALMSAMPTDDPSVPLTQKAYESTHPTENNATSSGEGEGRRTASEILTNVLELHSSKRMKAPAPGGKGKQGVSIPSQRRWLHYWSLLLSHRAPPHFWVDKPHPKVLITSITLRMKEASTVKYQLIRATNAILDRTSEKKFKGKGEVWVSLARYDDELAELLESRECHTRDEGGHMELRSGSMGDDLLTDVFNSTKWDEKKMVRSFARMGMSASAQGEDTKDLGKVITYVTKPLTDEKWVKTKEAIASDDRELESLEIKSETTSVNDVTTEVFGEGAEGIVVDANRELRAKLYAGQIFMGWFWFIPAFHFAEGEGRKKWKLTRKELDFPLGVGSDIVDVEVEMERVDEALSEPPARVSSIESRAGKGEPSFNAVNVAHTLASGDVENALEARQAVET</sequence>
<dbReference type="GO" id="GO:0046856">
    <property type="term" value="P:phosphatidylinositol dephosphorylation"/>
    <property type="evidence" value="ECO:0007669"/>
    <property type="project" value="TreeGrafter"/>
</dbReference>
<evidence type="ECO:0000259" key="5">
    <source>
        <dbReference type="PROSITE" id="PS51181"/>
    </source>
</evidence>
<feature type="compositionally biased region" description="Polar residues" evidence="3">
    <location>
        <begin position="186"/>
        <end position="201"/>
    </location>
</feature>
<dbReference type="PROSITE" id="PS00383">
    <property type="entry name" value="TYR_PHOSPHATASE_1"/>
    <property type="match status" value="1"/>
</dbReference>
<dbReference type="GO" id="GO:0005886">
    <property type="term" value="C:plasma membrane"/>
    <property type="evidence" value="ECO:0007669"/>
    <property type="project" value="TreeGrafter"/>
</dbReference>
<keyword evidence="7" id="KW-1185">Reference proteome</keyword>
<dbReference type="SUPFAM" id="SSF52799">
    <property type="entry name" value="(Phosphotyrosine protein) phosphatases II"/>
    <property type="match status" value="1"/>
</dbReference>
<dbReference type="PANTHER" id="PTHR12305:SF81">
    <property type="entry name" value="PHOSPHATIDYLINOSITOL 3,4,5-TRISPHOSPHATE 3-PHOSPHATASE AND DUAL-SPECIFICITY PROTEIN PHOSPHATASE PTEN"/>
    <property type="match status" value="1"/>
</dbReference>
<dbReference type="PROSITE" id="PS51181">
    <property type="entry name" value="PPASE_TENSIN"/>
    <property type="match status" value="1"/>
</dbReference>
<feature type="region of interest" description="Disordered" evidence="3">
    <location>
        <begin position="174"/>
        <end position="207"/>
    </location>
</feature>
<dbReference type="InterPro" id="IPR051281">
    <property type="entry name" value="Dual-spec_lipid-protein_phosph"/>
</dbReference>
<gene>
    <name evidence="6" type="ORF">BJ322DRAFT_654480</name>
</gene>
<dbReference type="EMBL" id="WIUZ02000004">
    <property type="protein sequence ID" value="KAF9788692.1"/>
    <property type="molecule type" value="Genomic_DNA"/>
</dbReference>
<feature type="domain" description="Phosphatase tensin-type" evidence="5">
    <location>
        <begin position="16"/>
        <end position="257"/>
    </location>
</feature>
<dbReference type="PROSITE" id="PS50056">
    <property type="entry name" value="TYR_PHOSPHATASE_2"/>
    <property type="match status" value="1"/>
</dbReference>
<dbReference type="InterPro" id="IPR029021">
    <property type="entry name" value="Prot-tyrosine_phosphatase-like"/>
</dbReference>
<dbReference type="OrthoDB" id="5632at2759"/>
<keyword evidence="2" id="KW-0378">Hydrolase</keyword>
<feature type="domain" description="Tyrosine specific protein phosphatases" evidence="4">
    <location>
        <begin position="102"/>
        <end position="188"/>
    </location>
</feature>
<evidence type="ECO:0000256" key="1">
    <source>
        <dbReference type="ARBA" id="ARBA00013015"/>
    </source>
</evidence>